<dbReference type="AlphaFoldDB" id="A0A410GAE5"/>
<accession>A0A410GAE5</accession>
<sequence length="172" mass="18552">MMPTSVPGPASRQAGFTLLEMMVVLLIIGIATTLASVSAFGDNSARALRQDALRLAHLFTAAQAEARTSGQPIVWAHDGDGYRFSRLPNRLVLPARMAARTRPVTDTAITGATPLRPREWMSSGTVSVRMKPDARLVFGADWIPGPLQMELEADGNVVRLSRLGNGRYVVSP</sequence>
<dbReference type="SUPFAM" id="SSF54523">
    <property type="entry name" value="Pili subunits"/>
    <property type="match status" value="1"/>
</dbReference>
<gene>
    <name evidence="1" type="primary">gspH</name>
    <name evidence="1" type="ORF">CKA81_04845</name>
</gene>
<dbReference type="NCBIfam" id="TIGR02532">
    <property type="entry name" value="IV_pilin_GFxxxE"/>
    <property type="match status" value="1"/>
</dbReference>
<dbReference type="InterPro" id="IPR049875">
    <property type="entry name" value="TypeII_GspH"/>
</dbReference>
<dbReference type="Gene3D" id="3.30.700.10">
    <property type="entry name" value="Glycoprotein, Type 4 Pilin"/>
    <property type="match status" value="1"/>
</dbReference>
<keyword evidence="2" id="KW-1185">Reference proteome</keyword>
<dbReference type="Proteomes" id="UP000283474">
    <property type="component" value="Chromosome"/>
</dbReference>
<dbReference type="EMBL" id="CP022987">
    <property type="protein sequence ID" value="QAA93237.1"/>
    <property type="molecule type" value="Genomic_DNA"/>
</dbReference>
<evidence type="ECO:0000313" key="1">
    <source>
        <dbReference type="EMBL" id="QAA93237.1"/>
    </source>
</evidence>
<dbReference type="OrthoDB" id="8851040at2"/>
<evidence type="ECO:0000313" key="2">
    <source>
        <dbReference type="Proteomes" id="UP000283474"/>
    </source>
</evidence>
<dbReference type="Pfam" id="PF07963">
    <property type="entry name" value="N_methyl"/>
    <property type="match status" value="1"/>
</dbReference>
<organism evidence="1 2">
    <name type="scientific">Pollutimonas thiosulfatoxidans</name>
    <dbReference type="NCBI Taxonomy" id="2028345"/>
    <lineage>
        <taxon>Bacteria</taxon>
        <taxon>Pseudomonadati</taxon>
        <taxon>Pseudomonadota</taxon>
        <taxon>Betaproteobacteria</taxon>
        <taxon>Burkholderiales</taxon>
        <taxon>Alcaligenaceae</taxon>
        <taxon>Pollutimonas</taxon>
    </lineage>
</organism>
<reference evidence="1 2" key="1">
    <citation type="submission" date="2017-08" db="EMBL/GenBank/DDBJ databases">
        <authorList>
            <person name="Park S.-J."/>
            <person name="Kim H."/>
        </authorList>
    </citation>
    <scope>NUCLEOTIDE SEQUENCE [LARGE SCALE GENOMIC DNA]</scope>
    <source>
        <strain evidence="2">ye3</strain>
    </source>
</reference>
<dbReference type="InterPro" id="IPR012902">
    <property type="entry name" value="N_methyl_site"/>
</dbReference>
<proteinExistence type="predicted"/>
<dbReference type="GO" id="GO:0015627">
    <property type="term" value="C:type II protein secretion system complex"/>
    <property type="evidence" value="ECO:0007669"/>
    <property type="project" value="InterPro"/>
</dbReference>
<dbReference type="PROSITE" id="PS00409">
    <property type="entry name" value="PROKAR_NTER_METHYL"/>
    <property type="match status" value="1"/>
</dbReference>
<dbReference type="KEGG" id="pus:CKA81_04845"/>
<dbReference type="InterPro" id="IPR045584">
    <property type="entry name" value="Pilin-like"/>
</dbReference>
<protein>
    <submittedName>
        <fullName evidence="1">Type II secretion system protein GspH</fullName>
    </submittedName>
</protein>
<dbReference type="NCBIfam" id="TIGR01708">
    <property type="entry name" value="typeII_sec_gspH"/>
    <property type="match status" value="1"/>
</dbReference>
<dbReference type="GO" id="GO:0015628">
    <property type="term" value="P:protein secretion by the type II secretion system"/>
    <property type="evidence" value="ECO:0007669"/>
    <property type="project" value="InterPro"/>
</dbReference>
<name>A0A410GAE5_9BURK</name>
<dbReference type="RefSeq" id="WP_128354280.1">
    <property type="nucleotide sequence ID" value="NZ_CP022987.1"/>
</dbReference>